<reference evidence="2 3" key="1">
    <citation type="journal article" date="2019" name="Int. J. Syst. Evol. Microbiol.">
        <title>Streptomyces cadmiisoli sp. nov., a novel actinomycete isolated from cadmium-contaminated soil.</title>
        <authorList>
            <person name="Li K."/>
            <person name="Tang X."/>
            <person name="Zhao J."/>
            <person name="Guo Y."/>
            <person name="Tang Y."/>
            <person name="Gao J."/>
        </authorList>
    </citation>
    <scope>NUCLEOTIDE SEQUENCE [LARGE SCALE GENOMIC DNA]</scope>
    <source>
        <strain evidence="2 3">ZFG47</strain>
    </source>
</reference>
<dbReference type="Proteomes" id="UP000249616">
    <property type="component" value="Chromosome"/>
</dbReference>
<evidence type="ECO:0000313" key="2">
    <source>
        <dbReference type="EMBL" id="AWW42987.1"/>
    </source>
</evidence>
<dbReference type="RefSeq" id="WP_112441899.1">
    <property type="nucleotide sequence ID" value="NZ_CP030073.1"/>
</dbReference>
<evidence type="ECO:0000313" key="3">
    <source>
        <dbReference type="Proteomes" id="UP000249616"/>
    </source>
</evidence>
<dbReference type="InterPro" id="IPR016024">
    <property type="entry name" value="ARM-type_fold"/>
</dbReference>
<protein>
    <recommendedName>
        <fullName evidence="4">HEAT repeat domain-containing protein</fullName>
    </recommendedName>
</protein>
<gene>
    <name evidence="1" type="ORF">DN051_00435</name>
    <name evidence="2" type="ORF">DN051_40375</name>
</gene>
<dbReference type="EMBL" id="CP030073">
    <property type="protein sequence ID" value="AWW42155.1"/>
    <property type="molecule type" value="Genomic_DNA"/>
</dbReference>
<evidence type="ECO:0000313" key="1">
    <source>
        <dbReference type="EMBL" id="AWW42155.1"/>
    </source>
</evidence>
<name>A0A2Z4JDD2_9ACTN</name>
<dbReference type="Gene3D" id="1.25.10.10">
    <property type="entry name" value="Leucine-rich Repeat Variant"/>
    <property type="match status" value="1"/>
</dbReference>
<dbReference type="SUPFAM" id="SSF48371">
    <property type="entry name" value="ARM repeat"/>
    <property type="match status" value="1"/>
</dbReference>
<evidence type="ECO:0008006" key="4">
    <source>
        <dbReference type="Google" id="ProtNLM"/>
    </source>
</evidence>
<dbReference type="InterPro" id="IPR011989">
    <property type="entry name" value="ARM-like"/>
</dbReference>
<accession>A0A2Z4JDD2</accession>
<organism evidence="2 3">
    <name type="scientific">Streptomyces cadmiisoli</name>
    <dbReference type="NCBI Taxonomy" id="2184053"/>
    <lineage>
        <taxon>Bacteria</taxon>
        <taxon>Bacillati</taxon>
        <taxon>Actinomycetota</taxon>
        <taxon>Actinomycetes</taxon>
        <taxon>Kitasatosporales</taxon>
        <taxon>Streptomycetaceae</taxon>
        <taxon>Streptomyces</taxon>
        <taxon>Streptomyces aurantiacus group</taxon>
    </lineage>
</organism>
<keyword evidence="3" id="KW-1185">Reference proteome</keyword>
<proteinExistence type="predicted"/>
<dbReference type="EMBL" id="CP030073">
    <property type="protein sequence ID" value="AWW42987.1"/>
    <property type="molecule type" value="Genomic_DNA"/>
</dbReference>
<dbReference type="KEGG" id="scad:DN051_40375"/>
<dbReference type="AlphaFoldDB" id="A0A2Z4JDD2"/>
<dbReference type="KEGG" id="scad:DN051_00435"/>
<sequence length="343" mass="37335">MGEWRTDPTFAMCRALVDGAELSSFVGGRFDVRTVVATIRPEAKDGFLLDQVPWEHFPQGDRVREAVHLLHTNDSPVRTGAGVVDGMCANDMRAATVLAVPFLIRIAADTRHPYRAGALAEASAPARARYFCVASRDELLLHRADLQDGDPYDAYGVEVTGYPAGWSVAAARAAITADIALLQPLLGDPDPSIRIHAAYTLAAAADPDRAVRTSFRARFDAEQDPIVCAALVLATAEATRTHPYSPITAWLHEQWRDPSQAPESRLAATVAWLCLTDEPVPDDLRAAVDALATDERAHAMEALPWMAAASGSGETGLHRCVRKMLHPDQPDPEYYDDPWAPRP</sequence>